<dbReference type="AlphaFoldDB" id="A0A085MFV1"/>
<dbReference type="EMBL" id="KL367522">
    <property type="protein sequence ID" value="KFD66624.1"/>
    <property type="molecule type" value="Genomic_DNA"/>
</dbReference>
<evidence type="ECO:0000256" key="2">
    <source>
        <dbReference type="ARBA" id="ARBA00023242"/>
    </source>
</evidence>
<dbReference type="GO" id="GO:0005634">
    <property type="term" value="C:nucleus"/>
    <property type="evidence" value="ECO:0007669"/>
    <property type="project" value="UniProtKB-SubCell"/>
</dbReference>
<dbReference type="Proteomes" id="UP000030758">
    <property type="component" value="Unassembled WGS sequence"/>
</dbReference>
<dbReference type="Pfam" id="PF01393">
    <property type="entry name" value="Chromo_shadow"/>
    <property type="match status" value="1"/>
</dbReference>
<dbReference type="InterPro" id="IPR008251">
    <property type="entry name" value="Chromo_shadow_dom"/>
</dbReference>
<proteinExistence type="predicted"/>
<accession>A0A085MFV1</accession>
<dbReference type="SMART" id="SM00300">
    <property type="entry name" value="ChSh"/>
    <property type="match status" value="1"/>
</dbReference>
<organism evidence="5 7">
    <name type="scientific">Trichuris suis</name>
    <name type="common">pig whipworm</name>
    <dbReference type="NCBI Taxonomy" id="68888"/>
    <lineage>
        <taxon>Eukaryota</taxon>
        <taxon>Metazoa</taxon>
        <taxon>Ecdysozoa</taxon>
        <taxon>Nematoda</taxon>
        <taxon>Enoplea</taxon>
        <taxon>Dorylaimia</taxon>
        <taxon>Trichinellida</taxon>
        <taxon>Trichuridae</taxon>
        <taxon>Trichuris</taxon>
    </lineage>
</organism>
<evidence type="ECO:0000313" key="6">
    <source>
        <dbReference type="EMBL" id="KFD66624.1"/>
    </source>
</evidence>
<sequence length="167" mass="19264">MEEPTATTSNAETDSKEVDVKKEQTSPAPKGRAMPRRRSTRTASLQFQRKMRLKDTVWKPRTNIACSPIKRTLLNRSSARQSRSLLHLDSADESAPEATYELPVAAEVEDIIEPKLGPDGHLFFCIKFFNKDETELVPKEVAYKKYPREMIEFYERILEFSVRPMRS</sequence>
<reference evidence="5 7" key="1">
    <citation type="journal article" date="2014" name="Nat. Genet.">
        <title>Genome and transcriptome of the porcine whipworm Trichuris suis.</title>
        <authorList>
            <person name="Jex A.R."/>
            <person name="Nejsum P."/>
            <person name="Schwarz E.M."/>
            <person name="Hu L."/>
            <person name="Young N.D."/>
            <person name="Hall R.S."/>
            <person name="Korhonen P.K."/>
            <person name="Liao S."/>
            <person name="Thamsborg S."/>
            <person name="Xia J."/>
            <person name="Xu P."/>
            <person name="Wang S."/>
            <person name="Scheerlinck J.P."/>
            <person name="Hofmann A."/>
            <person name="Sternberg P.W."/>
            <person name="Wang J."/>
            <person name="Gasser R.B."/>
        </authorList>
    </citation>
    <scope>NUCLEOTIDE SEQUENCE [LARGE SCALE GENOMIC DNA]</scope>
    <source>
        <strain evidence="6">DCEP-RM93F</strain>
        <strain evidence="5">DCEP-RM93M</strain>
    </source>
</reference>
<keyword evidence="2" id="KW-0539">Nucleus</keyword>
<dbReference type="EMBL" id="KL363195">
    <property type="protein sequence ID" value="KFD56097.1"/>
    <property type="molecule type" value="Genomic_DNA"/>
</dbReference>
<feature type="compositionally biased region" description="Polar residues" evidence="3">
    <location>
        <begin position="1"/>
        <end position="12"/>
    </location>
</feature>
<evidence type="ECO:0000313" key="7">
    <source>
        <dbReference type="Proteomes" id="UP000030764"/>
    </source>
</evidence>
<dbReference type="SUPFAM" id="SSF54160">
    <property type="entry name" value="Chromo domain-like"/>
    <property type="match status" value="1"/>
</dbReference>
<dbReference type="Gene3D" id="2.40.50.40">
    <property type="match status" value="1"/>
</dbReference>
<feature type="region of interest" description="Disordered" evidence="3">
    <location>
        <begin position="1"/>
        <end position="43"/>
    </location>
</feature>
<name>A0A085MFV1_9BILA</name>
<dbReference type="Proteomes" id="UP000030764">
    <property type="component" value="Unassembled WGS sequence"/>
</dbReference>
<evidence type="ECO:0000256" key="3">
    <source>
        <dbReference type="SAM" id="MobiDB-lite"/>
    </source>
</evidence>
<gene>
    <name evidence="5" type="ORF">M513_02875</name>
    <name evidence="6" type="ORF">M514_02875</name>
</gene>
<feature type="domain" description="Chromo shadow" evidence="4">
    <location>
        <begin position="94"/>
        <end position="163"/>
    </location>
</feature>
<dbReference type="InterPro" id="IPR016197">
    <property type="entry name" value="Chromo-like_dom_sf"/>
</dbReference>
<feature type="compositionally biased region" description="Basic and acidic residues" evidence="3">
    <location>
        <begin position="13"/>
        <end position="24"/>
    </location>
</feature>
<comment type="subcellular location">
    <subcellularLocation>
        <location evidence="1">Nucleus</location>
    </subcellularLocation>
</comment>
<protein>
    <recommendedName>
        <fullName evidence="4">Chromo shadow domain-containing protein</fullName>
    </recommendedName>
</protein>
<evidence type="ECO:0000259" key="4">
    <source>
        <dbReference type="SMART" id="SM00300"/>
    </source>
</evidence>
<keyword evidence="7" id="KW-1185">Reference proteome</keyword>
<dbReference type="CDD" id="cd00034">
    <property type="entry name" value="CSD"/>
    <property type="match status" value="1"/>
</dbReference>
<evidence type="ECO:0000313" key="5">
    <source>
        <dbReference type="EMBL" id="KFD56097.1"/>
    </source>
</evidence>
<evidence type="ECO:0000256" key="1">
    <source>
        <dbReference type="ARBA" id="ARBA00004123"/>
    </source>
</evidence>